<evidence type="ECO:0000313" key="3">
    <source>
        <dbReference type="Proteomes" id="UP001497482"/>
    </source>
</evidence>
<proteinExistence type="predicted"/>
<organism evidence="2 3">
    <name type="scientific">Knipowitschia caucasica</name>
    <name type="common">Caucasian dwarf goby</name>
    <name type="synonym">Pomatoschistus caucasicus</name>
    <dbReference type="NCBI Taxonomy" id="637954"/>
    <lineage>
        <taxon>Eukaryota</taxon>
        <taxon>Metazoa</taxon>
        <taxon>Chordata</taxon>
        <taxon>Craniata</taxon>
        <taxon>Vertebrata</taxon>
        <taxon>Euteleostomi</taxon>
        <taxon>Actinopterygii</taxon>
        <taxon>Neopterygii</taxon>
        <taxon>Teleostei</taxon>
        <taxon>Neoteleostei</taxon>
        <taxon>Acanthomorphata</taxon>
        <taxon>Gobiaria</taxon>
        <taxon>Gobiiformes</taxon>
        <taxon>Gobioidei</taxon>
        <taxon>Gobiidae</taxon>
        <taxon>Gobiinae</taxon>
        <taxon>Knipowitschia</taxon>
    </lineage>
</organism>
<keyword evidence="1" id="KW-1133">Transmembrane helix</keyword>
<evidence type="ECO:0000256" key="1">
    <source>
        <dbReference type="SAM" id="Phobius"/>
    </source>
</evidence>
<protein>
    <submittedName>
        <fullName evidence="2">Uncharacterized protein</fullName>
    </submittedName>
</protein>
<keyword evidence="1" id="KW-0812">Transmembrane</keyword>
<accession>A0AAV2MQX0</accession>
<feature type="transmembrane region" description="Helical" evidence="1">
    <location>
        <begin position="40"/>
        <end position="61"/>
    </location>
</feature>
<dbReference type="Proteomes" id="UP001497482">
    <property type="component" value="Chromosome 9"/>
</dbReference>
<keyword evidence="3" id="KW-1185">Reference proteome</keyword>
<name>A0AAV2MQX0_KNICA</name>
<dbReference type="AlphaFoldDB" id="A0AAV2MQX0"/>
<dbReference type="EMBL" id="OZ035831">
    <property type="protein sequence ID" value="CAL1615466.1"/>
    <property type="molecule type" value="Genomic_DNA"/>
</dbReference>
<gene>
    <name evidence="2" type="ORF">KC01_LOCUS41415</name>
</gene>
<sequence length="99" mass="10605">MGVATGFGGLWCLVFPQTGGDMGLEVVWVRASVYGVPGLLLFYVLGSYLGVGFGSLGLNLVMRDQCWIGGGVWYWLGHERSLGGWGGDTGTPAWYIWGV</sequence>
<evidence type="ECO:0000313" key="2">
    <source>
        <dbReference type="EMBL" id="CAL1615466.1"/>
    </source>
</evidence>
<keyword evidence="1" id="KW-0472">Membrane</keyword>
<reference evidence="2 3" key="1">
    <citation type="submission" date="2024-04" db="EMBL/GenBank/DDBJ databases">
        <authorList>
            <person name="Waldvogel A.-M."/>
            <person name="Schoenle A."/>
        </authorList>
    </citation>
    <scope>NUCLEOTIDE SEQUENCE [LARGE SCALE GENOMIC DNA]</scope>
</reference>